<reference evidence="2 3" key="1">
    <citation type="submission" date="2020-03" db="EMBL/GenBank/DDBJ databases">
        <title>Draft Genome Sequence of Cudoniella acicularis.</title>
        <authorList>
            <person name="Buettner E."/>
            <person name="Kellner H."/>
        </authorList>
    </citation>
    <scope>NUCLEOTIDE SEQUENCE [LARGE SCALE GENOMIC DNA]</scope>
    <source>
        <strain evidence="2 3">DSM 108380</strain>
    </source>
</reference>
<gene>
    <name evidence="2" type="ORF">G7Y89_g5930</name>
</gene>
<evidence type="ECO:0000313" key="3">
    <source>
        <dbReference type="Proteomes" id="UP000566819"/>
    </source>
</evidence>
<feature type="region of interest" description="Disordered" evidence="1">
    <location>
        <begin position="33"/>
        <end position="57"/>
    </location>
</feature>
<comment type="caution">
    <text evidence="2">The sequence shown here is derived from an EMBL/GenBank/DDBJ whole genome shotgun (WGS) entry which is preliminary data.</text>
</comment>
<organism evidence="2 3">
    <name type="scientific">Cudoniella acicularis</name>
    <dbReference type="NCBI Taxonomy" id="354080"/>
    <lineage>
        <taxon>Eukaryota</taxon>
        <taxon>Fungi</taxon>
        <taxon>Dikarya</taxon>
        <taxon>Ascomycota</taxon>
        <taxon>Pezizomycotina</taxon>
        <taxon>Leotiomycetes</taxon>
        <taxon>Helotiales</taxon>
        <taxon>Tricladiaceae</taxon>
        <taxon>Cudoniella</taxon>
    </lineage>
</organism>
<accession>A0A8H4W611</accession>
<dbReference type="AlphaFoldDB" id="A0A8H4W611"/>
<evidence type="ECO:0000256" key="1">
    <source>
        <dbReference type="SAM" id="MobiDB-lite"/>
    </source>
</evidence>
<protein>
    <submittedName>
        <fullName evidence="2">Uncharacterized protein</fullName>
    </submittedName>
</protein>
<evidence type="ECO:0000313" key="2">
    <source>
        <dbReference type="EMBL" id="KAF4632204.1"/>
    </source>
</evidence>
<dbReference type="EMBL" id="JAAMPI010000368">
    <property type="protein sequence ID" value="KAF4632204.1"/>
    <property type="molecule type" value="Genomic_DNA"/>
</dbReference>
<keyword evidence="3" id="KW-1185">Reference proteome</keyword>
<sequence>MIPNPDPNLNLTSHAYPTSRAYLPMPRLYLGSSHVTHPTKRDKTSLQNPIALPNHEKSASGFRRSRVCVLLLGYNFLPPILIPHPYLTIKNYFQIRGPTK</sequence>
<proteinExistence type="predicted"/>
<name>A0A8H4W611_9HELO</name>
<dbReference type="Proteomes" id="UP000566819">
    <property type="component" value="Unassembled WGS sequence"/>
</dbReference>